<organism evidence="1 2">
    <name type="scientific">Dreissena polymorpha</name>
    <name type="common">Zebra mussel</name>
    <name type="synonym">Mytilus polymorpha</name>
    <dbReference type="NCBI Taxonomy" id="45954"/>
    <lineage>
        <taxon>Eukaryota</taxon>
        <taxon>Metazoa</taxon>
        <taxon>Spiralia</taxon>
        <taxon>Lophotrochozoa</taxon>
        <taxon>Mollusca</taxon>
        <taxon>Bivalvia</taxon>
        <taxon>Autobranchia</taxon>
        <taxon>Heteroconchia</taxon>
        <taxon>Euheterodonta</taxon>
        <taxon>Imparidentia</taxon>
        <taxon>Neoheterodontei</taxon>
        <taxon>Myida</taxon>
        <taxon>Dreissenoidea</taxon>
        <taxon>Dreissenidae</taxon>
        <taxon>Dreissena</taxon>
    </lineage>
</organism>
<reference evidence="1" key="2">
    <citation type="submission" date="2020-11" db="EMBL/GenBank/DDBJ databases">
        <authorList>
            <person name="McCartney M.A."/>
            <person name="Auch B."/>
            <person name="Kono T."/>
            <person name="Mallez S."/>
            <person name="Becker A."/>
            <person name="Gohl D.M."/>
            <person name="Silverstein K.A.T."/>
            <person name="Koren S."/>
            <person name="Bechman K.B."/>
            <person name="Herman A."/>
            <person name="Abrahante J.E."/>
            <person name="Garbe J."/>
        </authorList>
    </citation>
    <scope>NUCLEOTIDE SEQUENCE</scope>
    <source>
        <strain evidence="1">Duluth1</strain>
        <tissue evidence="1">Whole animal</tissue>
    </source>
</reference>
<evidence type="ECO:0000313" key="1">
    <source>
        <dbReference type="EMBL" id="KAH3735349.1"/>
    </source>
</evidence>
<dbReference type="PANTHER" id="PTHR47773:SF1">
    <property type="entry name" value="C2H2-TYPE DOMAIN-CONTAINING PROTEIN"/>
    <property type="match status" value="1"/>
</dbReference>
<protein>
    <submittedName>
        <fullName evidence="1">Uncharacterized protein</fullName>
    </submittedName>
</protein>
<reference evidence="1" key="1">
    <citation type="journal article" date="2019" name="bioRxiv">
        <title>The Genome of the Zebra Mussel, Dreissena polymorpha: A Resource for Invasive Species Research.</title>
        <authorList>
            <person name="McCartney M.A."/>
            <person name="Auch B."/>
            <person name="Kono T."/>
            <person name="Mallez S."/>
            <person name="Zhang Y."/>
            <person name="Obille A."/>
            <person name="Becker A."/>
            <person name="Abrahante J.E."/>
            <person name="Garbe J."/>
            <person name="Badalamenti J.P."/>
            <person name="Herman A."/>
            <person name="Mangelson H."/>
            <person name="Liachko I."/>
            <person name="Sullivan S."/>
            <person name="Sone E.D."/>
            <person name="Koren S."/>
            <person name="Silverstein K.A.T."/>
            <person name="Beckman K.B."/>
            <person name="Gohl D.M."/>
        </authorList>
    </citation>
    <scope>NUCLEOTIDE SEQUENCE</scope>
    <source>
        <strain evidence="1">Duluth1</strain>
        <tissue evidence="1">Whole animal</tissue>
    </source>
</reference>
<evidence type="ECO:0000313" key="2">
    <source>
        <dbReference type="Proteomes" id="UP000828390"/>
    </source>
</evidence>
<dbReference type="AlphaFoldDB" id="A0A9D4D034"/>
<sequence>MTRGVPETTRLLRDLIETFSGEKRRDTLGVPLINSSRMKSIWEAQQKHIACIQDPPGIALYTKTGTSKKGGIVLPNYRCARGSTSLESFHLHLNRFIPGNSQ</sequence>
<accession>A0A9D4D034</accession>
<dbReference type="PANTHER" id="PTHR47773">
    <property type="entry name" value="SI:DKEY-9I5.2-RELATED"/>
    <property type="match status" value="1"/>
</dbReference>
<dbReference type="EMBL" id="JAIWYP010000011">
    <property type="protein sequence ID" value="KAH3735349.1"/>
    <property type="molecule type" value="Genomic_DNA"/>
</dbReference>
<keyword evidence="2" id="KW-1185">Reference proteome</keyword>
<dbReference type="Proteomes" id="UP000828390">
    <property type="component" value="Unassembled WGS sequence"/>
</dbReference>
<comment type="caution">
    <text evidence="1">The sequence shown here is derived from an EMBL/GenBank/DDBJ whole genome shotgun (WGS) entry which is preliminary data.</text>
</comment>
<name>A0A9D4D034_DREPO</name>
<proteinExistence type="predicted"/>
<gene>
    <name evidence="1" type="ORF">DPMN_041843</name>
</gene>